<feature type="domain" description="Cytochrome c" evidence="5">
    <location>
        <begin position="1"/>
        <end position="91"/>
    </location>
</feature>
<proteinExistence type="predicted"/>
<keyword evidence="1 4" id="KW-0349">Heme</keyword>
<evidence type="ECO:0000313" key="6">
    <source>
        <dbReference type="EMBL" id="HFB54078.1"/>
    </source>
</evidence>
<evidence type="ECO:0000256" key="3">
    <source>
        <dbReference type="ARBA" id="ARBA00023004"/>
    </source>
</evidence>
<keyword evidence="3 4" id="KW-0408">Iron</keyword>
<dbReference type="Gene3D" id="1.10.760.10">
    <property type="entry name" value="Cytochrome c-like domain"/>
    <property type="match status" value="1"/>
</dbReference>
<dbReference type="GO" id="GO:0046872">
    <property type="term" value="F:metal ion binding"/>
    <property type="evidence" value="ECO:0007669"/>
    <property type="project" value="UniProtKB-KW"/>
</dbReference>
<sequence length="102" mass="11949">MGALLFHGNCVTCHYELESKSAPAMIEVRKRYKAAFPLKKDFVKYLSEWVHDPSAEKSIMQDAIAKYELMPQLAYEKDVLEDIAAYIYDTDFTQMHRYHKPK</sequence>
<dbReference type="AlphaFoldDB" id="A0A7C3GK76"/>
<evidence type="ECO:0000256" key="2">
    <source>
        <dbReference type="ARBA" id="ARBA00022723"/>
    </source>
</evidence>
<accession>A0A7C3GK76</accession>
<evidence type="ECO:0000259" key="5">
    <source>
        <dbReference type="PROSITE" id="PS51007"/>
    </source>
</evidence>
<evidence type="ECO:0000256" key="4">
    <source>
        <dbReference type="PROSITE-ProRule" id="PRU00433"/>
    </source>
</evidence>
<dbReference type="InterPro" id="IPR036909">
    <property type="entry name" value="Cyt_c-like_dom_sf"/>
</dbReference>
<dbReference type="SUPFAM" id="SSF46626">
    <property type="entry name" value="Cytochrome c"/>
    <property type="match status" value="1"/>
</dbReference>
<name>A0A7C3GK76_9BACT</name>
<dbReference type="PROSITE" id="PS51007">
    <property type="entry name" value="CYTC"/>
    <property type="match status" value="1"/>
</dbReference>
<dbReference type="GO" id="GO:0009055">
    <property type="term" value="F:electron transfer activity"/>
    <property type="evidence" value="ECO:0007669"/>
    <property type="project" value="InterPro"/>
</dbReference>
<dbReference type="InterPro" id="IPR009056">
    <property type="entry name" value="Cyt_c-like_dom"/>
</dbReference>
<protein>
    <submittedName>
        <fullName evidence="6">Cytochrome C</fullName>
    </submittedName>
</protein>
<dbReference type="EMBL" id="DRNH01000271">
    <property type="protein sequence ID" value="HFB54078.1"/>
    <property type="molecule type" value="Genomic_DNA"/>
</dbReference>
<dbReference type="Proteomes" id="UP000886390">
    <property type="component" value="Unassembled WGS sequence"/>
</dbReference>
<comment type="caution">
    <text evidence="6">The sequence shown here is derived from an EMBL/GenBank/DDBJ whole genome shotgun (WGS) entry which is preliminary data.</text>
</comment>
<gene>
    <name evidence="6" type="ORF">ENJ67_05030</name>
</gene>
<dbReference type="GO" id="GO:0020037">
    <property type="term" value="F:heme binding"/>
    <property type="evidence" value="ECO:0007669"/>
    <property type="project" value="InterPro"/>
</dbReference>
<organism evidence="6">
    <name type="scientific">Sulfurimonas autotrophica</name>
    <dbReference type="NCBI Taxonomy" id="202747"/>
    <lineage>
        <taxon>Bacteria</taxon>
        <taxon>Pseudomonadati</taxon>
        <taxon>Campylobacterota</taxon>
        <taxon>Epsilonproteobacteria</taxon>
        <taxon>Campylobacterales</taxon>
        <taxon>Sulfurimonadaceae</taxon>
        <taxon>Sulfurimonas</taxon>
    </lineage>
</organism>
<keyword evidence="2 4" id="KW-0479">Metal-binding</keyword>
<reference evidence="6" key="1">
    <citation type="journal article" date="2020" name="mSystems">
        <title>Genome- and Community-Level Interaction Insights into Carbon Utilization and Element Cycling Functions of Hydrothermarchaeota in Hydrothermal Sediment.</title>
        <authorList>
            <person name="Zhou Z."/>
            <person name="Liu Y."/>
            <person name="Xu W."/>
            <person name="Pan J."/>
            <person name="Luo Z.H."/>
            <person name="Li M."/>
        </authorList>
    </citation>
    <scope>NUCLEOTIDE SEQUENCE [LARGE SCALE GENOMIC DNA]</scope>
    <source>
        <strain evidence="6">HyVt-507</strain>
    </source>
</reference>
<evidence type="ECO:0000256" key="1">
    <source>
        <dbReference type="ARBA" id="ARBA00022617"/>
    </source>
</evidence>